<keyword evidence="2 5" id="KW-0812">Transmembrane</keyword>
<dbReference type="Proteomes" id="UP000053411">
    <property type="component" value="Unassembled WGS sequence"/>
</dbReference>
<feature type="transmembrane region" description="Helical" evidence="5">
    <location>
        <begin position="67"/>
        <end position="89"/>
    </location>
</feature>
<dbReference type="Pfam" id="PF07690">
    <property type="entry name" value="MFS_1"/>
    <property type="match status" value="1"/>
</dbReference>
<evidence type="ECO:0000256" key="3">
    <source>
        <dbReference type="ARBA" id="ARBA00022989"/>
    </source>
</evidence>
<dbReference type="InterPro" id="IPR011701">
    <property type="entry name" value="MFS"/>
</dbReference>
<evidence type="ECO:0000313" key="7">
    <source>
        <dbReference type="EMBL" id="KIX97659.1"/>
    </source>
</evidence>
<keyword evidence="4 5" id="KW-0472">Membrane</keyword>
<feature type="domain" description="Major facilitator superfamily (MFS) profile" evidence="6">
    <location>
        <begin position="66"/>
        <end position="501"/>
    </location>
</feature>
<dbReference type="PANTHER" id="PTHR23502">
    <property type="entry name" value="MAJOR FACILITATOR SUPERFAMILY"/>
    <property type="match status" value="1"/>
</dbReference>
<sequence length="502" mass="56031">MALSDKDAQHISTECEADTEVAHKAPSSVVHEEYLIERHGTCELDPLPSADPNDPLNLPSWRKHVHLILMAFHGLFCTSNAGSVVTAVAEWATLYDVSISASVYIATSQLIALAVAPLVWIPIVNRWGRVPVFLVSALGSSMFNIACAQSGSYASHMVYRILVGFFISPGITVPQGVVVEMFFAKERAQKMGVWVLFANSGASIGPALMGFLIKAKGWRWVYRVFAILEFVLFVLYYLFSPETLYRPNTSNQENNEDESNSRPPQRNWWLRFARRIDPTPLRMFDFIEPLWLLRHWNILVVNIAYSVAHNFVLTLLLVEMSTLYEPLFNLGPQQAGLNYFALLVGSLLGEQLGGPFSDWLRNRQIKRTKRNIPEDRLWVSHLGIQLIIVGIVVFFVEIANASGHWNIRPDIGVGIAAFGVQIVATVLVTYCSDSLPRHESASLGVVINFTKLVWGFASPFWYPVMIESVGLKGSAGVVTGVTVAFAMLPLVALQIWGRYKKH</sequence>
<feature type="transmembrane region" description="Helical" evidence="5">
    <location>
        <begin position="377"/>
        <end position="399"/>
    </location>
</feature>
<feature type="transmembrane region" description="Helical" evidence="5">
    <location>
        <begin position="296"/>
        <end position="317"/>
    </location>
</feature>
<keyword evidence="3 5" id="KW-1133">Transmembrane helix</keyword>
<feature type="transmembrane region" description="Helical" evidence="5">
    <location>
        <begin position="101"/>
        <end position="120"/>
    </location>
</feature>
<evidence type="ECO:0000259" key="6">
    <source>
        <dbReference type="PROSITE" id="PS50850"/>
    </source>
</evidence>
<proteinExistence type="predicted"/>
<gene>
    <name evidence="7" type="ORF">Z520_06437</name>
</gene>
<evidence type="ECO:0000313" key="8">
    <source>
        <dbReference type="Proteomes" id="UP000053411"/>
    </source>
</evidence>
<feature type="transmembrane region" description="Helical" evidence="5">
    <location>
        <begin position="337"/>
        <end position="356"/>
    </location>
</feature>
<dbReference type="OrthoDB" id="4110464at2759"/>
<dbReference type="AlphaFoldDB" id="A0A0D2K3D0"/>
<dbReference type="GO" id="GO:0005886">
    <property type="term" value="C:plasma membrane"/>
    <property type="evidence" value="ECO:0007669"/>
    <property type="project" value="TreeGrafter"/>
</dbReference>
<comment type="subcellular location">
    <subcellularLocation>
        <location evidence="1">Membrane</location>
        <topology evidence="1">Multi-pass membrane protein</topology>
    </subcellularLocation>
</comment>
<organism evidence="7 8">
    <name type="scientific">Fonsecaea multimorphosa CBS 102226</name>
    <dbReference type="NCBI Taxonomy" id="1442371"/>
    <lineage>
        <taxon>Eukaryota</taxon>
        <taxon>Fungi</taxon>
        <taxon>Dikarya</taxon>
        <taxon>Ascomycota</taxon>
        <taxon>Pezizomycotina</taxon>
        <taxon>Eurotiomycetes</taxon>
        <taxon>Chaetothyriomycetidae</taxon>
        <taxon>Chaetothyriales</taxon>
        <taxon>Herpotrichiellaceae</taxon>
        <taxon>Fonsecaea</taxon>
    </lineage>
</organism>
<dbReference type="VEuPathDB" id="FungiDB:Z520_06437"/>
<dbReference type="RefSeq" id="XP_016631782.1">
    <property type="nucleotide sequence ID" value="XM_016776937.1"/>
</dbReference>
<feature type="transmembrane region" description="Helical" evidence="5">
    <location>
        <begin position="191"/>
        <end position="214"/>
    </location>
</feature>
<dbReference type="Gene3D" id="1.20.1250.20">
    <property type="entry name" value="MFS general substrate transporter like domains"/>
    <property type="match status" value="1"/>
</dbReference>
<dbReference type="GeneID" id="27712183"/>
<accession>A0A0D2K3D0</accession>
<feature type="transmembrane region" description="Helical" evidence="5">
    <location>
        <begin position="157"/>
        <end position="179"/>
    </location>
</feature>
<name>A0A0D2K3D0_9EURO</name>
<evidence type="ECO:0000256" key="1">
    <source>
        <dbReference type="ARBA" id="ARBA00004141"/>
    </source>
</evidence>
<dbReference type="InterPro" id="IPR020846">
    <property type="entry name" value="MFS_dom"/>
</dbReference>
<dbReference type="SUPFAM" id="SSF103473">
    <property type="entry name" value="MFS general substrate transporter"/>
    <property type="match status" value="1"/>
</dbReference>
<feature type="transmembrane region" description="Helical" evidence="5">
    <location>
        <begin position="220"/>
        <end position="239"/>
    </location>
</feature>
<dbReference type="EMBL" id="KN848073">
    <property type="protein sequence ID" value="KIX97659.1"/>
    <property type="molecule type" value="Genomic_DNA"/>
</dbReference>
<feature type="transmembrane region" description="Helical" evidence="5">
    <location>
        <begin position="474"/>
        <end position="496"/>
    </location>
</feature>
<dbReference type="PANTHER" id="PTHR23502:SF2">
    <property type="entry name" value="TRANSPORTER, PUTATIVE (AFU_ORTHOLOGUE AFUA_2G08910)-RELATED"/>
    <property type="match status" value="1"/>
</dbReference>
<evidence type="ECO:0000256" key="4">
    <source>
        <dbReference type="ARBA" id="ARBA00023136"/>
    </source>
</evidence>
<dbReference type="InterPro" id="IPR036259">
    <property type="entry name" value="MFS_trans_sf"/>
</dbReference>
<evidence type="ECO:0000256" key="2">
    <source>
        <dbReference type="ARBA" id="ARBA00022692"/>
    </source>
</evidence>
<dbReference type="GO" id="GO:0022857">
    <property type="term" value="F:transmembrane transporter activity"/>
    <property type="evidence" value="ECO:0007669"/>
    <property type="project" value="InterPro"/>
</dbReference>
<feature type="transmembrane region" description="Helical" evidence="5">
    <location>
        <begin position="443"/>
        <end position="462"/>
    </location>
</feature>
<evidence type="ECO:0000256" key="5">
    <source>
        <dbReference type="SAM" id="Phobius"/>
    </source>
</evidence>
<dbReference type="PROSITE" id="PS50850">
    <property type="entry name" value="MFS"/>
    <property type="match status" value="1"/>
</dbReference>
<reference evidence="7 8" key="1">
    <citation type="submission" date="2015-01" db="EMBL/GenBank/DDBJ databases">
        <title>The Genome Sequence of Fonsecaea multimorphosa CBS 102226.</title>
        <authorList>
            <consortium name="The Broad Institute Genomics Platform"/>
            <person name="Cuomo C."/>
            <person name="de Hoog S."/>
            <person name="Gorbushina A."/>
            <person name="Stielow B."/>
            <person name="Teixiera M."/>
            <person name="Abouelleil A."/>
            <person name="Chapman S.B."/>
            <person name="Priest M."/>
            <person name="Young S.K."/>
            <person name="Wortman J."/>
            <person name="Nusbaum C."/>
            <person name="Birren B."/>
        </authorList>
    </citation>
    <scope>NUCLEOTIDE SEQUENCE [LARGE SCALE GENOMIC DNA]</scope>
    <source>
        <strain evidence="7 8">CBS 102226</strain>
    </source>
</reference>
<keyword evidence="8" id="KW-1185">Reference proteome</keyword>
<protein>
    <recommendedName>
        <fullName evidence="6">Major facilitator superfamily (MFS) profile domain-containing protein</fullName>
    </recommendedName>
</protein>
<feature type="transmembrane region" description="Helical" evidence="5">
    <location>
        <begin position="411"/>
        <end position="431"/>
    </location>
</feature>
<feature type="transmembrane region" description="Helical" evidence="5">
    <location>
        <begin position="132"/>
        <end position="151"/>
    </location>
</feature>